<dbReference type="Gene3D" id="1.25.40.20">
    <property type="entry name" value="Ankyrin repeat-containing domain"/>
    <property type="match status" value="2"/>
</dbReference>
<protein>
    <recommendedName>
        <fullName evidence="3">Ankyrin repeat, SAM and basic leucine zipper domain-containing protein 1</fullName>
    </recommendedName>
    <alternativeName>
        <fullName evidence="13">Germ cell-specific ankyrin, SAM and basic leucine zipper domain-containing protein</fullName>
    </alternativeName>
</protein>
<comment type="caution">
    <text evidence="16">The sequence shown here is derived from an EMBL/GenBank/DDBJ whole genome shotgun (WGS) entry which is preliminary data.</text>
</comment>
<dbReference type="GO" id="GO:0031047">
    <property type="term" value="P:regulatory ncRNA-mediated gene silencing"/>
    <property type="evidence" value="ECO:0007669"/>
    <property type="project" value="UniProtKB-KW"/>
</dbReference>
<evidence type="ECO:0000256" key="12">
    <source>
        <dbReference type="ARBA" id="ARBA00023254"/>
    </source>
</evidence>
<dbReference type="PROSITE" id="PS50105">
    <property type="entry name" value="SAM_DOMAIN"/>
    <property type="match status" value="1"/>
</dbReference>
<dbReference type="PROSITE" id="PS50297">
    <property type="entry name" value="ANK_REP_REGION"/>
    <property type="match status" value="3"/>
</dbReference>
<evidence type="ECO:0000256" key="11">
    <source>
        <dbReference type="ARBA" id="ARBA00023158"/>
    </source>
</evidence>
<evidence type="ECO:0000313" key="17">
    <source>
        <dbReference type="Proteomes" id="UP001497623"/>
    </source>
</evidence>
<keyword evidence="4" id="KW-0217">Developmental protein</keyword>
<feature type="repeat" description="ANK" evidence="14">
    <location>
        <begin position="84"/>
        <end position="116"/>
    </location>
</feature>
<comment type="subunit">
    <text evidence="2">Interacts with DDX4, PIWIL1, RANBP9 and TDRD1.</text>
</comment>
<feature type="non-terminal residue" evidence="16">
    <location>
        <position position="502"/>
    </location>
</feature>
<keyword evidence="8" id="KW-0221">Differentiation</keyword>
<evidence type="ECO:0000256" key="3">
    <source>
        <dbReference type="ARBA" id="ARBA00020117"/>
    </source>
</evidence>
<dbReference type="PANTHER" id="PTHR24157">
    <property type="entry name" value="ANKYRIN REPEAT, SAM AND BASIC LEUCINE ZIPPER DOMAIN-CONTAINING PROTEIN 1"/>
    <property type="match status" value="1"/>
</dbReference>
<dbReference type="Proteomes" id="UP001497623">
    <property type="component" value="Unassembled WGS sequence"/>
</dbReference>
<dbReference type="EMBL" id="CAXKWB010000766">
    <property type="protein sequence ID" value="CAL4062181.1"/>
    <property type="molecule type" value="Genomic_DNA"/>
</dbReference>
<dbReference type="SMART" id="SM00248">
    <property type="entry name" value="ANK"/>
    <property type="match status" value="4"/>
</dbReference>
<evidence type="ECO:0000256" key="7">
    <source>
        <dbReference type="ARBA" id="ARBA00022737"/>
    </source>
</evidence>
<keyword evidence="17" id="KW-1185">Reference proteome</keyword>
<organism evidence="16 17">
    <name type="scientific">Meganyctiphanes norvegica</name>
    <name type="common">Northern krill</name>
    <name type="synonym">Thysanopoda norvegica</name>
    <dbReference type="NCBI Taxonomy" id="48144"/>
    <lineage>
        <taxon>Eukaryota</taxon>
        <taxon>Metazoa</taxon>
        <taxon>Ecdysozoa</taxon>
        <taxon>Arthropoda</taxon>
        <taxon>Crustacea</taxon>
        <taxon>Multicrustacea</taxon>
        <taxon>Malacostraca</taxon>
        <taxon>Eumalacostraca</taxon>
        <taxon>Eucarida</taxon>
        <taxon>Euphausiacea</taxon>
        <taxon>Euphausiidae</taxon>
        <taxon>Meganyctiphanes</taxon>
    </lineage>
</organism>
<evidence type="ECO:0000256" key="8">
    <source>
        <dbReference type="ARBA" id="ARBA00022782"/>
    </source>
</evidence>
<dbReference type="AlphaFoldDB" id="A0AAV2PMV6"/>
<dbReference type="Pfam" id="PF00536">
    <property type="entry name" value="SAM_1"/>
    <property type="match status" value="1"/>
</dbReference>
<keyword evidence="6" id="KW-0597">Phosphoprotein</keyword>
<dbReference type="InterPro" id="IPR002110">
    <property type="entry name" value="Ankyrin_rpt"/>
</dbReference>
<reference evidence="16 17" key="1">
    <citation type="submission" date="2024-05" db="EMBL/GenBank/DDBJ databases">
        <authorList>
            <person name="Wallberg A."/>
        </authorList>
    </citation>
    <scope>NUCLEOTIDE SEQUENCE [LARGE SCALE GENOMIC DNA]</scope>
</reference>
<dbReference type="SUPFAM" id="SSF48403">
    <property type="entry name" value="Ankyrin repeat"/>
    <property type="match status" value="1"/>
</dbReference>
<evidence type="ECO:0000256" key="5">
    <source>
        <dbReference type="ARBA" id="ARBA00022490"/>
    </source>
</evidence>
<dbReference type="GO" id="GO:0071546">
    <property type="term" value="C:pi-body"/>
    <property type="evidence" value="ECO:0007669"/>
    <property type="project" value="TreeGrafter"/>
</dbReference>
<comment type="subcellular location">
    <subcellularLocation>
        <location evidence="1">Cytoplasm</location>
    </subcellularLocation>
</comment>
<accession>A0AAV2PMV6</accession>
<evidence type="ECO:0000256" key="10">
    <source>
        <dbReference type="ARBA" id="ARBA00023043"/>
    </source>
</evidence>
<keyword evidence="10 14" id="KW-0040">ANK repeat</keyword>
<evidence type="ECO:0000256" key="9">
    <source>
        <dbReference type="ARBA" id="ARBA00022871"/>
    </source>
</evidence>
<name>A0AAV2PMV6_MEGNR</name>
<keyword evidence="12" id="KW-0469">Meiosis</keyword>
<keyword evidence="9" id="KW-0744">Spermatogenesis</keyword>
<keyword evidence="11" id="KW-0943">RNA-mediated gene silencing</keyword>
<feature type="repeat" description="ANK" evidence="14">
    <location>
        <begin position="188"/>
        <end position="220"/>
    </location>
</feature>
<keyword evidence="5" id="KW-0963">Cytoplasm</keyword>
<gene>
    <name evidence="16" type="ORF">MNOR_LOCUS2480</name>
</gene>
<dbReference type="PANTHER" id="PTHR24157:SF3">
    <property type="entry name" value="ANKYRIN REPEAT, SAM AND BASIC LEUCINE ZIPPER DOMAIN-CONTAINING PROTEIN 1"/>
    <property type="match status" value="1"/>
</dbReference>
<evidence type="ECO:0000256" key="6">
    <source>
        <dbReference type="ARBA" id="ARBA00022553"/>
    </source>
</evidence>
<dbReference type="Gene3D" id="1.10.150.50">
    <property type="entry name" value="Transcription Factor, Ets-1"/>
    <property type="match status" value="1"/>
</dbReference>
<dbReference type="GO" id="GO:0051321">
    <property type="term" value="P:meiotic cell cycle"/>
    <property type="evidence" value="ECO:0007669"/>
    <property type="project" value="UniProtKB-KW"/>
</dbReference>
<evidence type="ECO:0000256" key="1">
    <source>
        <dbReference type="ARBA" id="ARBA00004496"/>
    </source>
</evidence>
<evidence type="ECO:0000313" key="16">
    <source>
        <dbReference type="EMBL" id="CAL4062181.1"/>
    </source>
</evidence>
<dbReference type="SUPFAM" id="SSF47769">
    <property type="entry name" value="SAM/Pointed domain"/>
    <property type="match status" value="1"/>
</dbReference>
<dbReference type="InterPro" id="IPR042650">
    <property type="entry name" value="Asz1_SAM"/>
</dbReference>
<feature type="domain" description="SAM" evidence="15">
    <location>
        <begin position="282"/>
        <end position="340"/>
    </location>
</feature>
<evidence type="ECO:0000259" key="15">
    <source>
        <dbReference type="PROSITE" id="PS50105"/>
    </source>
</evidence>
<dbReference type="GO" id="GO:0007283">
    <property type="term" value="P:spermatogenesis"/>
    <property type="evidence" value="ECO:0007669"/>
    <property type="project" value="UniProtKB-KW"/>
</dbReference>
<evidence type="ECO:0000256" key="14">
    <source>
        <dbReference type="PROSITE-ProRule" id="PRU00023"/>
    </source>
</evidence>
<evidence type="ECO:0000256" key="2">
    <source>
        <dbReference type="ARBA" id="ARBA00011479"/>
    </source>
</evidence>
<dbReference type="PROSITE" id="PS50088">
    <property type="entry name" value="ANK_REPEAT"/>
    <property type="match status" value="3"/>
</dbReference>
<sequence length="502" mass="56283">MNSHRDISKASILLSSNYSWSPHSMRSRSPVPLSRSGSWRQQRMFEGPSLSIEELRMAAMQGNLIVVKNIIQQKRVHVDQILKSGWTALMYSSSCGKSEVVQWLLQEKADVNLHKELFTALMAACASSQPDEESLFAAVQLLLEYGAQVDGAERHRMTALMFASKEGRAAIVERLLKAKADVDKQDNKGWTALCWAATKGHGKVVRILLQHSADTKLLNNHGQRASDIALAAGYPEIASILENLLLKENVEEENLKNLDSTSNRKLSSESVNKRISHKYGELEMVLTGLELSDLIDLFHKHQISFEQFLRLNEKDLETMGVEALGHRKTIVEAIKEIHKKDWQTSSLPSIKKMTHITVFTKIRILISVRHKLKTIHQAINYIIYKLRPPSLLVKVGTPLDLTTLKNLCTHTGENIINANAQTANVTTVHTGENLINANAQPAQTGENQFNAHTWENIINTNAQPANVYKFVASNGWFSGWKSRFGMTSINLKGPQQFVILDI</sequence>
<dbReference type="InterPro" id="IPR001660">
    <property type="entry name" value="SAM"/>
</dbReference>
<feature type="repeat" description="ANK" evidence="14">
    <location>
        <begin position="155"/>
        <end position="187"/>
    </location>
</feature>
<dbReference type="SMART" id="SM00454">
    <property type="entry name" value="SAM"/>
    <property type="match status" value="1"/>
</dbReference>
<keyword evidence="7" id="KW-0677">Repeat</keyword>
<dbReference type="Pfam" id="PF12796">
    <property type="entry name" value="Ank_2"/>
    <property type="match status" value="2"/>
</dbReference>
<evidence type="ECO:0000256" key="4">
    <source>
        <dbReference type="ARBA" id="ARBA00022473"/>
    </source>
</evidence>
<dbReference type="CDD" id="cd09521">
    <property type="entry name" value="SAM_ASZ1"/>
    <property type="match status" value="1"/>
</dbReference>
<evidence type="ECO:0000256" key="13">
    <source>
        <dbReference type="ARBA" id="ARBA00030354"/>
    </source>
</evidence>
<dbReference type="InterPro" id="IPR013761">
    <property type="entry name" value="SAM/pointed_sf"/>
</dbReference>
<proteinExistence type="predicted"/>
<dbReference type="GO" id="GO:0030154">
    <property type="term" value="P:cell differentiation"/>
    <property type="evidence" value="ECO:0007669"/>
    <property type="project" value="UniProtKB-KW"/>
</dbReference>
<dbReference type="InterPro" id="IPR036770">
    <property type="entry name" value="Ankyrin_rpt-contain_sf"/>
</dbReference>